<keyword evidence="1" id="KW-1133">Transmembrane helix</keyword>
<accession>A0ABR5PKA6</accession>
<gene>
    <name evidence="3" type="ORF">FC65_GL001620</name>
</gene>
<keyword evidence="1" id="KW-0812">Transmembrane</keyword>
<comment type="caution">
    <text evidence="3">The sequence shown here is derived from an EMBL/GenBank/DDBJ whole genome shotgun (WGS) entry which is preliminary data.</text>
</comment>
<evidence type="ECO:0000313" key="4">
    <source>
        <dbReference type="Proteomes" id="UP000051217"/>
    </source>
</evidence>
<feature type="transmembrane region" description="Helical" evidence="1">
    <location>
        <begin position="365"/>
        <end position="388"/>
    </location>
</feature>
<dbReference type="Gene3D" id="1.20.120.20">
    <property type="entry name" value="Apolipoprotein"/>
    <property type="match status" value="2"/>
</dbReference>
<reference evidence="3 4" key="1">
    <citation type="journal article" date="2015" name="Genome Announc.">
        <title>Expanding the biotechnology potential of lactobacilli through comparative genomics of 213 strains and associated genera.</title>
        <authorList>
            <person name="Sun Z."/>
            <person name="Harris H.M."/>
            <person name="McCann A."/>
            <person name="Guo C."/>
            <person name="Argimon S."/>
            <person name="Zhang W."/>
            <person name="Yang X."/>
            <person name="Jeffery I.B."/>
            <person name="Cooney J.C."/>
            <person name="Kagawa T.F."/>
            <person name="Liu W."/>
            <person name="Song Y."/>
            <person name="Salvetti E."/>
            <person name="Wrobel A."/>
            <person name="Rasinkangas P."/>
            <person name="Parkhill J."/>
            <person name="Rea M.C."/>
            <person name="O'Sullivan O."/>
            <person name="Ritari J."/>
            <person name="Douillard F.P."/>
            <person name="Paul Ross R."/>
            <person name="Yang R."/>
            <person name="Briner A.E."/>
            <person name="Felis G.E."/>
            <person name="de Vos W.M."/>
            <person name="Barrangou R."/>
            <person name="Klaenhammer T.R."/>
            <person name="Caufield P.W."/>
            <person name="Cui Y."/>
            <person name="Zhang H."/>
            <person name="O'Toole P.W."/>
        </authorList>
    </citation>
    <scope>NUCLEOTIDE SEQUENCE [LARGE SCALE GENOMIC DNA]</scope>
    <source>
        <strain evidence="3 4">DSM 15836</strain>
    </source>
</reference>
<dbReference type="InterPro" id="IPR013491">
    <property type="entry name" value="Tape_meas_N"/>
</dbReference>
<dbReference type="PANTHER" id="PTHR37813:SF1">
    <property type="entry name" value="FELS-2 PROPHAGE PROTEIN"/>
    <property type="match status" value="1"/>
</dbReference>
<dbReference type="NCBIfam" id="TIGR02675">
    <property type="entry name" value="tape_meas_nterm"/>
    <property type="match status" value="1"/>
</dbReference>
<dbReference type="Pfam" id="PF20155">
    <property type="entry name" value="TMP_3"/>
    <property type="match status" value="1"/>
</dbReference>
<protein>
    <recommendedName>
        <fullName evidence="2">Tape measure protein N-terminal domain-containing protein</fullName>
    </recommendedName>
</protein>
<feature type="transmembrane region" description="Helical" evidence="1">
    <location>
        <begin position="441"/>
        <end position="464"/>
    </location>
</feature>
<keyword evidence="4" id="KW-1185">Reference proteome</keyword>
<evidence type="ECO:0000313" key="3">
    <source>
        <dbReference type="EMBL" id="KRM28718.1"/>
    </source>
</evidence>
<feature type="transmembrane region" description="Helical" evidence="1">
    <location>
        <begin position="470"/>
        <end position="493"/>
    </location>
</feature>
<evidence type="ECO:0000259" key="2">
    <source>
        <dbReference type="Pfam" id="PF20155"/>
    </source>
</evidence>
<feature type="transmembrane region" description="Helical" evidence="1">
    <location>
        <begin position="513"/>
        <end position="533"/>
    </location>
</feature>
<dbReference type="PANTHER" id="PTHR37813">
    <property type="entry name" value="FELS-2 PROPHAGE PROTEIN"/>
    <property type="match status" value="1"/>
</dbReference>
<dbReference type="Proteomes" id="UP000051217">
    <property type="component" value="Unassembled WGS sequence"/>
</dbReference>
<feature type="domain" description="Tape measure protein N-terminal" evidence="2">
    <location>
        <begin position="74"/>
        <end position="263"/>
    </location>
</feature>
<sequence length="854" mass="90654">MAAEKVKGVFTADISGYTSAMSRMTSSTKSATGAVLGGNKKGSGSMIKFGAVTGAAMAIASKAIHYVGQSVGYAVDRFDTLNKYPKVMRALGYSTKDTNKSMRVLNKGIDGLPTSLDDITKSAQNFAPLTGGATSGAKAAVALNDAFLASGASVADASRGMTQYSQMLATGKVDLMSYRTLQETMPIALRKVANAFGFTGKSAEQDLFQALKKGKITVDDLNKKFVELDKGQNGFAELSRKNSVGIRTSFANIKTSVVKGLASMLTAIDTGLAKAKLPGIAQMMNNMKYSINKGFDVINKVIIKDIPIIVNSFKKIFDFAKQNADWLKPLTLGILTFIATFNGIQKVVGIVSKVGGAFKNFFSILAANPIVAVIATIAALTAGLVYFFTQTKTGQAIWQAFTTWLVNAWNTIKTTAVAVWTGIATFFSTLWNGIVTTVTNVWTTVTTFLTTVWTGIQTIATTIWNNIKTFLTTIWSGISSVVMSVWSTISAYLSGVWTGIMTIASGIWNMIKAAILGPVLLVIDLVTGNFAALKSDVMLIWNSIKSAASSIWNGTKAVIQAVVQYIKTIVTSIFNGLKSVVISIWNGIKSVSSSVWNGIKSAVSSAAKALSSAVKSTWNALKSAASSIWNGIKSTISSAINGARSAVSSAVNGMKSAASSAWNSMKSVAHTVVSSIKSVFHSLSNIDLGAAGRAIMNSFKSGLTSAFSSVKKFVSGIGSWIRKHKGPISYDRRLLIPAGNAIMNGFNSGLTSQFAQVQKNVATMASRIAGQASNSIGRLDSQMSPSLSVSRNINDQFDASFDDSGLARMAQMIVQAINDKDTDLILDGDSVVKKTSGRMDNELGNNVRLRSRFS</sequence>
<proteinExistence type="predicted"/>
<keyword evidence="1" id="KW-0472">Membrane</keyword>
<organism evidence="3 4">
    <name type="scientific">Ligilactobacillus acidipiscis DSM 15836</name>
    <dbReference type="NCBI Taxonomy" id="1423716"/>
    <lineage>
        <taxon>Bacteria</taxon>
        <taxon>Bacillati</taxon>
        <taxon>Bacillota</taxon>
        <taxon>Bacilli</taxon>
        <taxon>Lactobacillales</taxon>
        <taxon>Lactobacillaceae</taxon>
        <taxon>Ligilactobacillus</taxon>
    </lineage>
</organism>
<dbReference type="EMBL" id="AZFI01000044">
    <property type="protein sequence ID" value="KRM28718.1"/>
    <property type="molecule type" value="Genomic_DNA"/>
</dbReference>
<name>A0ABR5PKA6_9LACO</name>
<dbReference type="RefSeq" id="WP_056971758.1">
    <property type="nucleotide sequence ID" value="NZ_AZFI01000044.1"/>
</dbReference>
<feature type="transmembrane region" description="Helical" evidence="1">
    <location>
        <begin position="408"/>
        <end position="429"/>
    </location>
</feature>
<evidence type="ECO:0000256" key="1">
    <source>
        <dbReference type="SAM" id="Phobius"/>
    </source>
</evidence>